<evidence type="ECO:0000313" key="10">
    <source>
        <dbReference type="Proteomes" id="UP001321749"/>
    </source>
</evidence>
<dbReference type="PANTHER" id="PTHR45626">
    <property type="entry name" value="TRANSCRIPTION TERMINATION FACTOR 2-RELATED"/>
    <property type="match status" value="1"/>
</dbReference>
<dbReference type="InterPro" id="IPR029063">
    <property type="entry name" value="SAM-dependent_MTases_sf"/>
</dbReference>
<feature type="compositionally biased region" description="Basic residues" evidence="6">
    <location>
        <begin position="148"/>
        <end position="157"/>
    </location>
</feature>
<dbReference type="GO" id="GO:0016787">
    <property type="term" value="F:hydrolase activity"/>
    <property type="evidence" value="ECO:0007669"/>
    <property type="project" value="UniProtKB-KW"/>
</dbReference>
<dbReference type="InterPro" id="IPR001650">
    <property type="entry name" value="Helicase_C-like"/>
</dbReference>
<dbReference type="SUPFAM" id="SSF53335">
    <property type="entry name" value="S-adenosyl-L-methionine-dependent methyltransferases"/>
    <property type="match status" value="1"/>
</dbReference>
<evidence type="ECO:0000256" key="2">
    <source>
        <dbReference type="ARBA" id="ARBA00022679"/>
    </source>
</evidence>
<dbReference type="Pfam" id="PF00176">
    <property type="entry name" value="SNF2-rel_dom"/>
    <property type="match status" value="1"/>
</dbReference>
<dbReference type="Gene3D" id="3.40.50.300">
    <property type="entry name" value="P-loop containing nucleotide triphosphate hydrolases"/>
    <property type="match status" value="2"/>
</dbReference>
<dbReference type="SUPFAM" id="SSF52540">
    <property type="entry name" value="P-loop containing nucleoside triphosphate hydrolases"/>
    <property type="match status" value="2"/>
</dbReference>
<dbReference type="InterPro" id="IPR000330">
    <property type="entry name" value="SNF2_N"/>
</dbReference>
<dbReference type="GO" id="GO:0005634">
    <property type="term" value="C:nucleus"/>
    <property type="evidence" value="ECO:0007669"/>
    <property type="project" value="TreeGrafter"/>
</dbReference>
<reference evidence="9" key="2">
    <citation type="submission" date="2023-06" db="EMBL/GenBank/DDBJ databases">
        <authorList>
            <consortium name="Lawrence Berkeley National Laboratory"/>
            <person name="Mondo S.J."/>
            <person name="Hensen N."/>
            <person name="Bonometti L."/>
            <person name="Westerberg I."/>
            <person name="Brannstrom I.O."/>
            <person name="Guillou S."/>
            <person name="Cros-Aarteil S."/>
            <person name="Calhoun S."/>
            <person name="Haridas S."/>
            <person name="Kuo A."/>
            <person name="Pangilinan J."/>
            <person name="Riley R."/>
            <person name="Labutti K."/>
            <person name="Andreopoulos B."/>
            <person name="Lipzen A."/>
            <person name="Chen C."/>
            <person name="Yanf M."/>
            <person name="Daum C."/>
            <person name="Ng V."/>
            <person name="Clum A."/>
            <person name="Steindorff A."/>
            <person name="Ohm R."/>
            <person name="Martin F."/>
            <person name="Silar P."/>
            <person name="Natvig D."/>
            <person name="Lalanne C."/>
            <person name="Gautier V."/>
            <person name="Ament-Velasquez S.L."/>
            <person name="Kruys A."/>
            <person name="Hutchinson M.I."/>
            <person name="Powell A.J."/>
            <person name="Barry K."/>
            <person name="Miller A.N."/>
            <person name="Grigoriev I.V."/>
            <person name="Debuchy R."/>
            <person name="Gladieux P."/>
            <person name="Thoren M.H."/>
            <person name="Johannesson H."/>
        </authorList>
    </citation>
    <scope>NUCLEOTIDE SEQUENCE</scope>
    <source>
        <strain evidence="9">PSN324</strain>
    </source>
</reference>
<sequence length="2451" mass="275028">MPYNSSSVGLNRGDPASSYQAFYSRTREAMPFTPLTYSRMGMTAAARATSPSPHSRRHRFIKLAWLGPSERYLGDIFTSWRLYFPSQHSCVAAPSCTPSSSSPFINRKLLPSEAFQLGDSIAPFPPHQGMAEKRKAKVDATSAEKRQRANGKGKAISKKSERLEKISAYLPPLSDVHAMFEDMVGRVEPPDPAGQLYELNIGTVCSGTDAPVFALELLIEALESKHHGQLFTFKHLFSCEIEPFKQGFIRRNLPRPTVIFRDVVEMAHAACDPELEIITAGGSKAKIPREHLDILFCGCSCVDYSNMNSNKPAGQIKMLDDWLKNGTTHYPVKYSMEFRETLMTSLIVLKSQGIGESTRTFFAALTLINERRPRIVVLENVDGAPWKMYTDMIFPLVGYYATFMRLDSKDYYLPQTRRRGYLIAIRVDDPNPDESIPESMAKAIAAAWTQKMKDCERPATTPVTEFLKAPDDPATIQARAEMEQGRSQAGAVVKSKAEWNMSYLRHASERKAHQLSNDDNPVSRKFMRCGRISSACFPDHSWRSWLDIQASRIVDLLDISVAAGRAAGIHIDYKTFVVDVSQNVDRSNPVVVKVVNDQRQVAAQGSLGITGCITPSGCPFVTNLMRPITGTEVMALQGMPVDEMVISSETQAQLRDLAGNAMTVTVVGAAAYSVITSILEQCPGFFKGTGATNQFTGYPGQPQPQAAQLRVKGFMFDDLSSIDQVAQQMFRRCHCPSVRLLDGQPRRYVCCIACGSSACSECAGNPNHEFGPPTRDDSIISADEGRVKLRDLLPASLLLSLKLSKASIEGLGTERYREALLDVLTTSRAYHLTEIKVTEVVTVVYRTPFSIAHLVLPPQSKEFSWYIFLGPNHACCAELARDQHLGFDIAHPIARGTFNLNTVTSPEWRLWAPGKIAGEIEIRKVATDALQYSKVKRAVEGNYSHCPGCGTAGNDLHRRTSGDGCKSFLFRECTQTGPSHLDGFVWAHSARRMESHEYREVLLRADPSLKLESSNLHETEKISVHITGYWVERVSWSYAYTSLVPGNPLWTSVKELERAVCPAGGSGTGAYGHTTPKLVEVDDNFELDFSPAFRSKLERRGASFYRIPASQRDAFLKEAASALYQVRRSTVPDNLRIEDWIAVTHCAHCAVAPPAVFTLLRRSYKKDIAGEGVQSSIVKELVEDPEEAAGFERQLQDLPRAVTAEARLTGRRLTVLIGLVPNTLPSRALAHLLIAHRSSTRGRGQIMQEALTAFKVELDYSNPTSLTFSSLYDEIRPCCKENTHGISVQGLELSVMPKRLLMNGHSLWAGQAEAVQWMRQRELDPVDFVESEYEEEVIRPLNMRVVGKATWANRFPYSSRGGVCAHEIGYGKTIITLGLIDCQQHHDRTTSIAERKDKVDGSWRQEWSGEELTTRLETFQQVWPNLKPETFFRHLSATLIIVPAHLIDQWKKEAKRFLGIDAPRVITIKTAKDFYFSPIEGSALDKVELIIISTAAFGPAFIQHLGRVSGRPNLLIPSLIDQADVEARGILSKITPQINRNIYKGTKAADWTAYDDAFGGVNVESDGEACEEADNSETGASKTRGKSQTRRDWQPSWLHNFSFSRIVWDEYSYENNHVALFVEHAVSNSKWLLSGTPKLFGLDEVCKTAKLFGIHIARPEPRLMPGLPAVTKGPEWDVRSPSEDYHRFSSTVKTASLASDRHGQAVKFVREFYRANHSATCHAEVIELVLPVPMSDLTSMRYQLICQEVEDAGSDFFALPAYARKEVKISLDEYAKANADPKYLVQPLLGQLCCGLGRRWGDAGASESEMIRDFSADMKHQADKFGSQLKFLWDKAMWLHRWARELPLNVKERKKLFNASMELIREECEAMQQAARENDYKLFGGRERFLDEARCIMGRREERADDGSSVLDELKGDWIKDFHRMNSLFTWIDFFTIASSIMAKLPREQLYILAGDLCCFGRKLGILTSNLQPQLSPHQKDLVKKTLGQTIQQRSGRQLPPPHWLDQVTAKDLDLVKSWSVSNVRSFITEWLGQKPKKREWAVDKETFDTRIEGFADKDAGSRREALREELKNENAEFLLTANEDGLLKALWEHRHRADAPSAFRDGRTPADFLQDFEQATAVQESPAKQHKGCVEAIKCTISRLYKTQEDFRCVLRESRYVKAYSSLVVAKDTQSDGNSEICDSCGKPWTLAKGGAFLAVACGHIMCRQCRYRDPRTGCSVLTCNASTHSRPVLTTSYLRRKLAHAPGYDKVDFIKDQLECILRNEPNDRILVFAQYKGMIDKLWEKILELDGTATNLASPNTDAAAALEDFKDGKGGRVLLMDIDSDSSAGSNLTCANHIIFASPYRHSDMAHQARTVLQARGRCIRPGQQKEVRIYHFMVPNTVEERTMRELAREPGLEAVKNYFDHYHEHVPWWMDRDAPVEAPPSPQPRPVCRPVDPMWYRDLYSS</sequence>
<dbReference type="EMBL" id="MU864931">
    <property type="protein sequence ID" value="KAK4466470.1"/>
    <property type="molecule type" value="Genomic_DNA"/>
</dbReference>
<dbReference type="PANTHER" id="PTHR45626:SF26">
    <property type="entry name" value="FAMILY HELICASE, PUTATIVE (AFU_ORTHOLOGUE AFUA_2G09120)-RELATED"/>
    <property type="match status" value="1"/>
</dbReference>
<feature type="domain" description="SNF2 N-terminal" evidence="7">
    <location>
        <begin position="1311"/>
        <end position="1471"/>
    </location>
</feature>
<dbReference type="InterPro" id="IPR050628">
    <property type="entry name" value="SNF2_RAD54_helicase_TF"/>
</dbReference>
<proteinExistence type="predicted"/>
<evidence type="ECO:0000256" key="6">
    <source>
        <dbReference type="SAM" id="MobiDB-lite"/>
    </source>
</evidence>
<protein>
    <submittedName>
        <fullName evidence="9">DNA repair protein RAD5</fullName>
    </submittedName>
</protein>
<evidence type="ECO:0000313" key="9">
    <source>
        <dbReference type="EMBL" id="KAK4466470.1"/>
    </source>
</evidence>
<reference evidence="9" key="1">
    <citation type="journal article" date="2023" name="Mol. Phylogenet. Evol.">
        <title>Genome-scale phylogeny and comparative genomics of the fungal order Sordariales.</title>
        <authorList>
            <person name="Hensen N."/>
            <person name="Bonometti L."/>
            <person name="Westerberg I."/>
            <person name="Brannstrom I.O."/>
            <person name="Guillou S."/>
            <person name="Cros-Aarteil S."/>
            <person name="Calhoun S."/>
            <person name="Haridas S."/>
            <person name="Kuo A."/>
            <person name="Mondo S."/>
            <person name="Pangilinan J."/>
            <person name="Riley R."/>
            <person name="LaButti K."/>
            <person name="Andreopoulos B."/>
            <person name="Lipzen A."/>
            <person name="Chen C."/>
            <person name="Yan M."/>
            <person name="Daum C."/>
            <person name="Ng V."/>
            <person name="Clum A."/>
            <person name="Steindorff A."/>
            <person name="Ohm R.A."/>
            <person name="Martin F."/>
            <person name="Silar P."/>
            <person name="Natvig D.O."/>
            <person name="Lalanne C."/>
            <person name="Gautier V."/>
            <person name="Ament-Velasquez S.L."/>
            <person name="Kruys A."/>
            <person name="Hutchinson M.I."/>
            <person name="Powell A.J."/>
            <person name="Barry K."/>
            <person name="Miller A.N."/>
            <person name="Grigoriev I.V."/>
            <person name="Debuchy R."/>
            <person name="Gladieux P."/>
            <person name="Hiltunen Thoren M."/>
            <person name="Johannesson H."/>
        </authorList>
    </citation>
    <scope>NUCLEOTIDE SEQUENCE</scope>
    <source>
        <strain evidence="9">PSN324</strain>
    </source>
</reference>
<keyword evidence="1" id="KW-0489">Methyltransferase</keyword>
<evidence type="ECO:0000256" key="1">
    <source>
        <dbReference type="ARBA" id="ARBA00022603"/>
    </source>
</evidence>
<evidence type="ECO:0000256" key="4">
    <source>
        <dbReference type="ARBA" id="ARBA00022801"/>
    </source>
</evidence>
<evidence type="ECO:0000259" key="8">
    <source>
        <dbReference type="Pfam" id="PF00271"/>
    </source>
</evidence>
<name>A0AAV9I2Q4_9PEZI</name>
<dbReference type="GO" id="GO:0005524">
    <property type="term" value="F:ATP binding"/>
    <property type="evidence" value="ECO:0007669"/>
    <property type="project" value="UniProtKB-KW"/>
</dbReference>
<gene>
    <name evidence="9" type="ORF">QBC42DRAFT_326040</name>
</gene>
<dbReference type="GO" id="GO:0008094">
    <property type="term" value="F:ATP-dependent activity, acting on DNA"/>
    <property type="evidence" value="ECO:0007669"/>
    <property type="project" value="TreeGrafter"/>
</dbReference>
<dbReference type="Pfam" id="PF00271">
    <property type="entry name" value="Helicase_C"/>
    <property type="match status" value="1"/>
</dbReference>
<evidence type="ECO:0000259" key="7">
    <source>
        <dbReference type="Pfam" id="PF00176"/>
    </source>
</evidence>
<dbReference type="InterPro" id="IPR027417">
    <property type="entry name" value="P-loop_NTPase"/>
</dbReference>
<keyword evidence="10" id="KW-1185">Reference proteome</keyword>
<dbReference type="CDD" id="cd18793">
    <property type="entry name" value="SF2_C_SNF"/>
    <property type="match status" value="1"/>
</dbReference>
<keyword evidence="4" id="KW-0378">Hydrolase</keyword>
<organism evidence="9 10">
    <name type="scientific">Cladorrhinum samala</name>
    <dbReference type="NCBI Taxonomy" id="585594"/>
    <lineage>
        <taxon>Eukaryota</taxon>
        <taxon>Fungi</taxon>
        <taxon>Dikarya</taxon>
        <taxon>Ascomycota</taxon>
        <taxon>Pezizomycotina</taxon>
        <taxon>Sordariomycetes</taxon>
        <taxon>Sordariomycetidae</taxon>
        <taxon>Sordariales</taxon>
        <taxon>Podosporaceae</taxon>
        <taxon>Cladorrhinum</taxon>
    </lineage>
</organism>
<dbReference type="Gene3D" id="3.40.50.150">
    <property type="entry name" value="Vaccinia Virus protein VP39"/>
    <property type="match status" value="1"/>
</dbReference>
<dbReference type="GO" id="GO:0032259">
    <property type="term" value="P:methylation"/>
    <property type="evidence" value="ECO:0007669"/>
    <property type="project" value="UniProtKB-KW"/>
</dbReference>
<dbReference type="InterPro" id="IPR049730">
    <property type="entry name" value="SNF2/RAD54-like_C"/>
</dbReference>
<evidence type="ECO:0000256" key="5">
    <source>
        <dbReference type="ARBA" id="ARBA00022840"/>
    </source>
</evidence>
<dbReference type="GO" id="GO:0006281">
    <property type="term" value="P:DNA repair"/>
    <property type="evidence" value="ECO:0007669"/>
    <property type="project" value="TreeGrafter"/>
</dbReference>
<accession>A0AAV9I2Q4</accession>
<comment type="caution">
    <text evidence="9">The sequence shown here is derived from an EMBL/GenBank/DDBJ whole genome shotgun (WGS) entry which is preliminary data.</text>
</comment>
<dbReference type="InterPro" id="IPR001525">
    <property type="entry name" value="C5_MeTfrase"/>
</dbReference>
<feature type="region of interest" description="Disordered" evidence="6">
    <location>
        <begin position="138"/>
        <end position="158"/>
    </location>
</feature>
<keyword evidence="3" id="KW-0547">Nucleotide-binding</keyword>
<evidence type="ECO:0000256" key="3">
    <source>
        <dbReference type="ARBA" id="ARBA00022741"/>
    </source>
</evidence>
<feature type="domain" description="Helicase C-terminal" evidence="8">
    <location>
        <begin position="2259"/>
        <end position="2371"/>
    </location>
</feature>
<keyword evidence="5" id="KW-0067">ATP-binding</keyword>
<dbReference type="GO" id="GO:0008168">
    <property type="term" value="F:methyltransferase activity"/>
    <property type="evidence" value="ECO:0007669"/>
    <property type="project" value="UniProtKB-KW"/>
</dbReference>
<dbReference type="Pfam" id="PF00145">
    <property type="entry name" value="DNA_methylase"/>
    <property type="match status" value="1"/>
</dbReference>
<keyword evidence="2" id="KW-0808">Transferase</keyword>
<dbReference type="Proteomes" id="UP001321749">
    <property type="component" value="Unassembled WGS sequence"/>
</dbReference>
<feature type="region of interest" description="Disordered" evidence="6">
    <location>
        <begin position="1567"/>
        <end position="1589"/>
    </location>
</feature>